<evidence type="ECO:0008006" key="3">
    <source>
        <dbReference type="Google" id="ProtNLM"/>
    </source>
</evidence>
<dbReference type="RefSeq" id="WP_183300694.1">
    <property type="nucleotide sequence ID" value="NZ_JACHWF010000009.1"/>
</dbReference>
<dbReference type="Gene3D" id="1.10.3790.10">
    <property type="entry name" value="NinB"/>
    <property type="match status" value="1"/>
</dbReference>
<protein>
    <recommendedName>
        <fullName evidence="3">NinB protein</fullName>
    </recommendedName>
</protein>
<evidence type="ECO:0000313" key="2">
    <source>
        <dbReference type="Proteomes" id="UP000578036"/>
    </source>
</evidence>
<dbReference type="SUPFAM" id="SSF103370">
    <property type="entry name" value="NinB"/>
    <property type="match status" value="1"/>
</dbReference>
<reference evidence="1 2" key="1">
    <citation type="submission" date="2020-08" db="EMBL/GenBank/DDBJ databases">
        <title>Genomic Encyclopedia of Type Strains, Phase IV (KMG-V): Genome sequencing to study the core and pangenomes of soil and plant-associated prokaryotes.</title>
        <authorList>
            <person name="Whitman W."/>
        </authorList>
    </citation>
    <scope>NUCLEOTIDE SEQUENCE [LARGE SCALE GENOMIC DNA]</scope>
    <source>
        <strain evidence="1 2">SLV-2362</strain>
    </source>
</reference>
<dbReference type="InterPro" id="IPR036619">
    <property type="entry name" value="NinB_sf"/>
</dbReference>
<proteinExistence type="predicted"/>
<gene>
    <name evidence="1" type="ORF">FHX61_005335</name>
</gene>
<dbReference type="Proteomes" id="UP000578036">
    <property type="component" value="Unassembled WGS sequence"/>
</dbReference>
<organism evidence="1 2">
    <name type="scientific">Cupriavidus alkaliphilus</name>
    <dbReference type="NCBI Taxonomy" id="942866"/>
    <lineage>
        <taxon>Bacteria</taxon>
        <taxon>Pseudomonadati</taxon>
        <taxon>Pseudomonadota</taxon>
        <taxon>Betaproteobacteria</taxon>
        <taxon>Burkholderiales</taxon>
        <taxon>Burkholderiaceae</taxon>
        <taxon>Cupriavidus</taxon>
    </lineage>
</organism>
<dbReference type="AlphaFoldDB" id="A0A7W4VFH6"/>
<accession>A0A7W4VFH6</accession>
<comment type="caution">
    <text evidence="1">The sequence shown here is derived from an EMBL/GenBank/DDBJ whole genome shotgun (WGS) entry which is preliminary data.</text>
</comment>
<keyword evidence="2" id="KW-1185">Reference proteome</keyword>
<sequence>MSEVYREIVLRGRADWAEVVSTVRAAAPTMARDGRPLRVILADEDQDRLETQVKAYWSLLIEPIADQVWVDGRRFAPKAWHLHMKGMFLPARELRLPDGSLKFVQPSIARGEITVGQMSEYMTKVAAHAASELGVQFD</sequence>
<name>A0A7W4VFH6_9BURK</name>
<dbReference type="EMBL" id="JACHWF010000009">
    <property type="protein sequence ID" value="MBB3010654.1"/>
    <property type="molecule type" value="Genomic_DNA"/>
</dbReference>
<evidence type="ECO:0000313" key="1">
    <source>
        <dbReference type="EMBL" id="MBB3010654.1"/>
    </source>
</evidence>